<organism evidence="3 4">
    <name type="scientific">Gossypium anomalum</name>
    <dbReference type="NCBI Taxonomy" id="47600"/>
    <lineage>
        <taxon>Eukaryota</taxon>
        <taxon>Viridiplantae</taxon>
        <taxon>Streptophyta</taxon>
        <taxon>Embryophyta</taxon>
        <taxon>Tracheophyta</taxon>
        <taxon>Spermatophyta</taxon>
        <taxon>Magnoliopsida</taxon>
        <taxon>eudicotyledons</taxon>
        <taxon>Gunneridae</taxon>
        <taxon>Pentapetalae</taxon>
        <taxon>rosids</taxon>
        <taxon>malvids</taxon>
        <taxon>Malvales</taxon>
        <taxon>Malvaceae</taxon>
        <taxon>Malvoideae</taxon>
        <taxon>Gossypium</taxon>
    </lineage>
</organism>
<feature type="region of interest" description="Disordered" evidence="1">
    <location>
        <begin position="402"/>
        <end position="430"/>
    </location>
</feature>
<evidence type="ECO:0000313" key="4">
    <source>
        <dbReference type="Proteomes" id="UP000701853"/>
    </source>
</evidence>
<dbReference type="Pfam" id="PF02992">
    <property type="entry name" value="Transposase_21"/>
    <property type="match status" value="1"/>
</dbReference>
<dbReference type="AlphaFoldDB" id="A0A8J5YJH1"/>
<name>A0A8J5YJH1_9ROSI</name>
<dbReference type="InterPro" id="IPR025452">
    <property type="entry name" value="DUF4218"/>
</dbReference>
<protein>
    <recommendedName>
        <fullName evidence="2">DUF4218 domain-containing protein</fullName>
    </recommendedName>
</protein>
<comment type="caution">
    <text evidence="3">The sequence shown here is derived from an EMBL/GenBank/DDBJ whole genome shotgun (WGS) entry which is preliminary data.</text>
</comment>
<gene>
    <name evidence="3" type="ORF">CXB51_022007</name>
</gene>
<feature type="compositionally biased region" description="Low complexity" evidence="1">
    <location>
        <begin position="1065"/>
        <end position="1080"/>
    </location>
</feature>
<feature type="compositionally biased region" description="Acidic residues" evidence="1">
    <location>
        <begin position="419"/>
        <end position="428"/>
    </location>
</feature>
<dbReference type="EMBL" id="JAHUZN010000009">
    <property type="protein sequence ID" value="KAG8482967.1"/>
    <property type="molecule type" value="Genomic_DNA"/>
</dbReference>
<dbReference type="PANTHER" id="PTHR48258">
    <property type="entry name" value="DUF4218 DOMAIN-CONTAINING PROTEIN-RELATED"/>
    <property type="match status" value="1"/>
</dbReference>
<evidence type="ECO:0000256" key="1">
    <source>
        <dbReference type="SAM" id="MobiDB-lite"/>
    </source>
</evidence>
<dbReference type="InterPro" id="IPR004252">
    <property type="entry name" value="Probable_transposase_24"/>
</dbReference>
<proteinExistence type="predicted"/>
<accession>A0A8J5YJH1</accession>
<dbReference type="Pfam" id="PF03004">
    <property type="entry name" value="Transposase_24"/>
    <property type="match status" value="1"/>
</dbReference>
<dbReference type="Proteomes" id="UP000701853">
    <property type="component" value="Chromosome 9"/>
</dbReference>
<feature type="region of interest" description="Disordered" evidence="1">
    <location>
        <begin position="780"/>
        <end position="824"/>
    </location>
</feature>
<reference evidence="3 4" key="1">
    <citation type="journal article" date="2021" name="bioRxiv">
        <title>The Gossypium anomalum genome as a resource for cotton improvement and evolutionary analysis of hybrid incompatibility.</title>
        <authorList>
            <person name="Grover C.E."/>
            <person name="Yuan D."/>
            <person name="Arick M.A."/>
            <person name="Miller E.R."/>
            <person name="Hu G."/>
            <person name="Peterson D.G."/>
            <person name="Wendel J.F."/>
            <person name="Udall J.A."/>
        </authorList>
    </citation>
    <scope>NUCLEOTIDE SEQUENCE [LARGE SCALE GENOMIC DNA]</scope>
    <source>
        <strain evidence="3">JFW-Udall</strain>
        <tissue evidence="3">Leaf</tissue>
    </source>
</reference>
<dbReference type="Pfam" id="PF13960">
    <property type="entry name" value="DUF4218"/>
    <property type="match status" value="1"/>
</dbReference>
<feature type="region of interest" description="Disordered" evidence="1">
    <location>
        <begin position="1046"/>
        <end position="1080"/>
    </location>
</feature>
<feature type="compositionally biased region" description="Basic residues" evidence="1">
    <location>
        <begin position="1049"/>
        <end position="1064"/>
    </location>
</feature>
<evidence type="ECO:0000259" key="2">
    <source>
        <dbReference type="Pfam" id="PF13960"/>
    </source>
</evidence>
<feature type="compositionally biased region" description="Polar residues" evidence="1">
    <location>
        <begin position="812"/>
        <end position="824"/>
    </location>
</feature>
<evidence type="ECO:0000313" key="3">
    <source>
        <dbReference type="EMBL" id="KAG8482967.1"/>
    </source>
</evidence>
<feature type="domain" description="DUF4218" evidence="2">
    <location>
        <begin position="565"/>
        <end position="655"/>
    </location>
</feature>
<dbReference type="InterPro" id="IPR004242">
    <property type="entry name" value="Transposase_21"/>
</dbReference>
<dbReference type="PANTHER" id="PTHR48258:SF15">
    <property type="entry name" value="OS02G0543900 PROTEIN"/>
    <property type="match status" value="1"/>
</dbReference>
<feature type="compositionally biased region" description="Polar residues" evidence="1">
    <location>
        <begin position="780"/>
        <end position="803"/>
    </location>
</feature>
<keyword evidence="4" id="KW-1185">Reference proteome</keyword>
<dbReference type="OrthoDB" id="5987552at2759"/>
<sequence>MDRSWMNLSRKWIFHGECTSSGTSSTINPTYPDTAYHQYVRQDHMEDMLRDALISTVMVSNHFQLILLHPMIVILVEMLFCEMGTSAPDEEPNEEATKFYNLLNEMNEELYEGSKYSKLSICIRIFHLKCLRGWTENSFTMLLEFLREMFLFAKIPQSCQETNKRFGPWSKTAESMRWHNDERTDDGLLRHPADSLAWKSFDNKFPSFASDPRNVRLGLAADGFNPFKIISTSYSTWPVVLVPYNLPQWICMKQSSFILSMIIPGEKGPGNDIDIYLQPLIEELKQLWSDVEKYDVLRKENFNLRVALLWTINDFSAYANLSGWNTKGRYACPCCATQTCSKWFYNGKKFSYMGHRRWLDGNHKFRFQKTLFDGTKEYRGAPEQTIGFEILFMLKDINFSYGKMNQPPNTQTKRRSKDESDDESDEEADPNKNVYKNIIGTILNVDGKSKDNLQSQLDLVDMRIQRDLHPQVLSNGKYQLPPSFFSMSKEEKEVFCMVLKDIKVSDAYASNISRCVSLKDRKLYLLKSHDYHILMQDLLPVTLRCCMSKTVTSCIIELSNIMKAICGKVLDVEELKKVQDRATLTLCNLEKIFPPSFFTIMVHLVIHLPNEAILGGPIFYRWMYPTERFLNKLKLYCRNKRYPEGSIAEGYLAESGKDVNNEVKWLSQGPNRVIKRYSVFLINGYKFRTKYHERMRRTQNCGIVVNSSITSYASVRDSNPVEGNVEYYGLLIDIIELDYYGRWKVVLFWYDWADVNTARGIKKDQFGKIRRRRLQDLSIVQNTPNSEEANSEQQTVVGSSNVPETLDEPGEFQSNVSRNRHSQPVGSEAQLLAGYLGILARNANKLPINYESWHHMPDSNKNQALDNFKERFALEVSDDYIKKALGMLRYQLEYTVRFWNSKKREDRERVGTSSRQKQKFTHTAGLRSFASVAEAEEVSSGQKVGCLQLFEITHRKKDGSPMTSEAGEIMEKVKEKKAEYEAIASTDSFVNLENIDNRIITEVLGFKSQAQAEVQRLRDQIAQMQANTIEQIAEVQRKYEELQQQLKMRQQRGRQRQQRGRQRQQSRVESMMSSSYSFSI</sequence>